<dbReference type="EMBL" id="NEVT01000003">
    <property type="protein sequence ID" value="OZI79348.1"/>
    <property type="molecule type" value="Genomic_DNA"/>
</dbReference>
<keyword evidence="3" id="KW-1185">Reference proteome</keyword>
<evidence type="ECO:0000313" key="3">
    <source>
        <dbReference type="Proteomes" id="UP000215633"/>
    </source>
</evidence>
<dbReference type="AlphaFoldDB" id="A0A261VZ05"/>
<sequence>MRYAGVWRVIVCIAAIGLVAAGTVVLIGSESARMQNPFQATGADGIENALRCYLMAGGMVLLYRGISMFEAQHLRTKGLPGTGEIVSVLRVGRPENKSDRHWYQLVVRVEPEDASHAGFTAKVIQLVKDGGERRLVAGTRVPLKYLPGSKAVLLMTDGALASIRHSLR</sequence>
<dbReference type="RefSeq" id="WP_094805924.1">
    <property type="nucleotide sequence ID" value="NZ_NEVT01000003.1"/>
</dbReference>
<dbReference type="Proteomes" id="UP000215633">
    <property type="component" value="Unassembled WGS sequence"/>
</dbReference>
<keyword evidence="1" id="KW-0472">Membrane</keyword>
<evidence type="ECO:0000256" key="1">
    <source>
        <dbReference type="SAM" id="Phobius"/>
    </source>
</evidence>
<evidence type="ECO:0000313" key="2">
    <source>
        <dbReference type="EMBL" id="OZI79348.1"/>
    </source>
</evidence>
<accession>A0A261VZ05</accession>
<proteinExistence type="predicted"/>
<gene>
    <name evidence="2" type="ORF">CAL24_05280</name>
</gene>
<keyword evidence="1" id="KW-1133">Transmembrane helix</keyword>
<comment type="caution">
    <text evidence="2">The sequence shown here is derived from an EMBL/GenBank/DDBJ whole genome shotgun (WGS) entry which is preliminary data.</text>
</comment>
<keyword evidence="1" id="KW-0812">Transmembrane</keyword>
<organism evidence="2 3">
    <name type="scientific">Bordetella genomosp. 2</name>
    <dbReference type="NCBI Taxonomy" id="1983456"/>
    <lineage>
        <taxon>Bacteria</taxon>
        <taxon>Pseudomonadati</taxon>
        <taxon>Pseudomonadota</taxon>
        <taxon>Betaproteobacteria</taxon>
        <taxon>Burkholderiales</taxon>
        <taxon>Alcaligenaceae</taxon>
        <taxon>Bordetella</taxon>
    </lineage>
</organism>
<reference evidence="3" key="1">
    <citation type="submission" date="2017-05" db="EMBL/GenBank/DDBJ databases">
        <title>Complete and WGS of Bordetella genogroups.</title>
        <authorList>
            <person name="Spilker T."/>
            <person name="Lipuma J."/>
        </authorList>
    </citation>
    <scope>NUCLEOTIDE SEQUENCE [LARGE SCALE GENOMIC DNA]</scope>
    <source>
        <strain evidence="3">AU8256</strain>
    </source>
</reference>
<feature type="transmembrane region" description="Helical" evidence="1">
    <location>
        <begin position="6"/>
        <end position="27"/>
    </location>
</feature>
<name>A0A261VZ05_9BORD</name>
<protein>
    <submittedName>
        <fullName evidence="2">Uncharacterized protein</fullName>
    </submittedName>
</protein>